<evidence type="ECO:0000313" key="11">
    <source>
        <dbReference type="EMBL" id="SDJ47826.1"/>
    </source>
</evidence>
<dbReference type="PROSITE" id="PS52029">
    <property type="entry name" value="LD_TPASE"/>
    <property type="match status" value="1"/>
</dbReference>
<protein>
    <submittedName>
        <fullName evidence="11">Lipoprotein-anchoring transpeptidase ErfK/SrfK</fullName>
    </submittedName>
</protein>
<keyword evidence="5" id="KW-0378">Hydrolase</keyword>
<dbReference type="Gene3D" id="2.40.440.10">
    <property type="entry name" value="L,D-transpeptidase catalytic domain-like"/>
    <property type="match status" value="1"/>
</dbReference>
<dbReference type="PROSITE" id="PS51318">
    <property type="entry name" value="TAT"/>
    <property type="match status" value="1"/>
</dbReference>
<keyword evidence="11" id="KW-0449">Lipoprotein</keyword>
<evidence type="ECO:0000256" key="3">
    <source>
        <dbReference type="ARBA" id="ARBA00022676"/>
    </source>
</evidence>
<dbReference type="SUPFAM" id="SSF141523">
    <property type="entry name" value="L,D-transpeptidase catalytic domain-like"/>
    <property type="match status" value="1"/>
</dbReference>
<dbReference type="PANTHER" id="PTHR30582">
    <property type="entry name" value="L,D-TRANSPEPTIDASE"/>
    <property type="match status" value="1"/>
</dbReference>
<dbReference type="InterPro" id="IPR038063">
    <property type="entry name" value="Transpep_catalytic_dom"/>
</dbReference>
<dbReference type="FunFam" id="2.40.440.10:FF:000002">
    <property type="entry name" value="L,D-transpeptidase ErfK/SrfK"/>
    <property type="match status" value="1"/>
</dbReference>
<dbReference type="GO" id="GO:0008360">
    <property type="term" value="P:regulation of cell shape"/>
    <property type="evidence" value="ECO:0007669"/>
    <property type="project" value="UniProtKB-UniRule"/>
</dbReference>
<feature type="domain" description="L,D-TPase catalytic" evidence="10">
    <location>
        <begin position="117"/>
        <end position="256"/>
    </location>
</feature>
<sequence length="257" mass="28217">MYSGDIAVRNVGQTGLMTSTDTDLSRRTFLSLLGISSASLLAGCASSGTGEAIRQQASSIGSDFRQMFSSGVSDAELAVMYGSVEDGGYVIPAVPYQKIDRRYYRQRVVDPTGERPGTVVVDTRSRFLYVVEQGGSAMRYGVGIGRDGFAWSGEGVIQWRQKWPKWTPPDEMVARQPELVKYSSKNGGMPPGLKNPLGARALYIFQNGKDTLYRLHGSPEWNSIGKAVSSGCVRLMNQDVIDLYDRVPQKARVVVWQ</sequence>
<evidence type="ECO:0000256" key="5">
    <source>
        <dbReference type="ARBA" id="ARBA00022801"/>
    </source>
</evidence>
<evidence type="ECO:0000256" key="2">
    <source>
        <dbReference type="ARBA" id="ARBA00005992"/>
    </source>
</evidence>
<comment type="caution">
    <text evidence="11">The sequence shown here is derived from an EMBL/GenBank/DDBJ whole genome shotgun (WGS) entry which is preliminary data.</text>
</comment>
<dbReference type="UniPathway" id="UPA00219"/>
<feature type="active site" description="Nucleophile" evidence="9">
    <location>
        <position position="232"/>
    </location>
</feature>
<evidence type="ECO:0000256" key="9">
    <source>
        <dbReference type="PROSITE-ProRule" id="PRU01373"/>
    </source>
</evidence>
<evidence type="ECO:0000256" key="6">
    <source>
        <dbReference type="ARBA" id="ARBA00022960"/>
    </source>
</evidence>
<organism evidence="11 12">
    <name type="scientific">Agrobacterium fabrum</name>
    <dbReference type="NCBI Taxonomy" id="1176649"/>
    <lineage>
        <taxon>Bacteria</taxon>
        <taxon>Pseudomonadati</taxon>
        <taxon>Pseudomonadota</taxon>
        <taxon>Alphaproteobacteria</taxon>
        <taxon>Hyphomicrobiales</taxon>
        <taxon>Rhizobiaceae</taxon>
        <taxon>Rhizobium/Agrobacterium group</taxon>
        <taxon>Agrobacterium</taxon>
        <taxon>Agrobacterium tumefaciens complex</taxon>
    </lineage>
</organism>
<comment type="pathway">
    <text evidence="1 9">Cell wall biogenesis; peptidoglycan biosynthesis.</text>
</comment>
<dbReference type="CDD" id="cd16913">
    <property type="entry name" value="YkuD_like"/>
    <property type="match status" value="1"/>
</dbReference>
<accession>A0A7Z7BM71</accession>
<dbReference type="AlphaFoldDB" id="A0A7Z7BM71"/>
<dbReference type="PANTHER" id="PTHR30582:SF24">
    <property type="entry name" value="L,D-TRANSPEPTIDASE ERFK_SRFK-RELATED"/>
    <property type="match status" value="1"/>
</dbReference>
<feature type="active site" description="Proton donor/acceptor" evidence="9">
    <location>
        <position position="216"/>
    </location>
</feature>
<dbReference type="InterPro" id="IPR050979">
    <property type="entry name" value="LD-transpeptidase"/>
</dbReference>
<dbReference type="InterPro" id="IPR005490">
    <property type="entry name" value="LD_TPept_cat_dom"/>
</dbReference>
<evidence type="ECO:0000256" key="4">
    <source>
        <dbReference type="ARBA" id="ARBA00022679"/>
    </source>
</evidence>
<dbReference type="InterPro" id="IPR006311">
    <property type="entry name" value="TAT_signal"/>
</dbReference>
<dbReference type="Pfam" id="PF03734">
    <property type="entry name" value="YkuD"/>
    <property type="match status" value="1"/>
</dbReference>
<evidence type="ECO:0000313" key="12">
    <source>
        <dbReference type="Proteomes" id="UP000198917"/>
    </source>
</evidence>
<evidence type="ECO:0000256" key="8">
    <source>
        <dbReference type="ARBA" id="ARBA00023316"/>
    </source>
</evidence>
<dbReference type="GO" id="GO:0071972">
    <property type="term" value="F:peptidoglycan L,D-transpeptidase activity"/>
    <property type="evidence" value="ECO:0007669"/>
    <property type="project" value="TreeGrafter"/>
</dbReference>
<reference evidence="11 12" key="1">
    <citation type="submission" date="2016-10" db="EMBL/GenBank/DDBJ databases">
        <authorList>
            <person name="Varghese N."/>
            <person name="Submissions S."/>
        </authorList>
    </citation>
    <scope>NUCLEOTIDE SEQUENCE [LARGE SCALE GENOMIC DNA]</scope>
    <source>
        <strain evidence="11 12">PDC82</strain>
    </source>
</reference>
<keyword evidence="7 9" id="KW-0573">Peptidoglycan synthesis</keyword>
<keyword evidence="3" id="KW-0328">Glycosyltransferase</keyword>
<dbReference type="GO" id="GO:0071555">
    <property type="term" value="P:cell wall organization"/>
    <property type="evidence" value="ECO:0007669"/>
    <property type="project" value="UniProtKB-UniRule"/>
</dbReference>
<dbReference type="EMBL" id="FNEW01000001">
    <property type="protein sequence ID" value="SDJ47826.1"/>
    <property type="molecule type" value="Genomic_DNA"/>
</dbReference>
<keyword evidence="4" id="KW-0808">Transferase</keyword>
<evidence type="ECO:0000256" key="1">
    <source>
        <dbReference type="ARBA" id="ARBA00004752"/>
    </source>
</evidence>
<keyword evidence="6 9" id="KW-0133">Cell shape</keyword>
<gene>
    <name evidence="11" type="ORF">SAMN05428983_1851</name>
</gene>
<comment type="similarity">
    <text evidence="2">Belongs to the YkuD family.</text>
</comment>
<dbReference type="GO" id="GO:0018104">
    <property type="term" value="P:peptidoglycan-protein cross-linking"/>
    <property type="evidence" value="ECO:0007669"/>
    <property type="project" value="TreeGrafter"/>
</dbReference>
<evidence type="ECO:0000259" key="10">
    <source>
        <dbReference type="PROSITE" id="PS52029"/>
    </source>
</evidence>
<keyword evidence="8 9" id="KW-0961">Cell wall biogenesis/degradation</keyword>
<dbReference type="Proteomes" id="UP000198917">
    <property type="component" value="Unassembled WGS sequence"/>
</dbReference>
<evidence type="ECO:0000256" key="7">
    <source>
        <dbReference type="ARBA" id="ARBA00022984"/>
    </source>
</evidence>
<name>A0A7Z7BM71_9HYPH</name>
<dbReference type="GO" id="GO:0016757">
    <property type="term" value="F:glycosyltransferase activity"/>
    <property type="evidence" value="ECO:0007669"/>
    <property type="project" value="UniProtKB-KW"/>
</dbReference>
<proteinExistence type="inferred from homology"/>
<dbReference type="GO" id="GO:0005576">
    <property type="term" value="C:extracellular region"/>
    <property type="evidence" value="ECO:0007669"/>
    <property type="project" value="TreeGrafter"/>
</dbReference>